<keyword evidence="2" id="KW-1185">Reference proteome</keyword>
<comment type="caution">
    <text evidence="1">The sequence shown here is derived from an EMBL/GenBank/DDBJ whole genome shotgun (WGS) entry which is preliminary data.</text>
</comment>
<evidence type="ECO:0000313" key="1">
    <source>
        <dbReference type="EMBL" id="KAG9474870.1"/>
    </source>
</evidence>
<dbReference type="AlphaFoldDB" id="A0A8J6ETV6"/>
<dbReference type="EMBL" id="WNTK01000012">
    <property type="protein sequence ID" value="KAG9474870.1"/>
    <property type="molecule type" value="Genomic_DNA"/>
</dbReference>
<dbReference type="Proteomes" id="UP000770717">
    <property type="component" value="Unassembled WGS sequence"/>
</dbReference>
<proteinExistence type="predicted"/>
<name>A0A8J6ETV6_ELECQ</name>
<evidence type="ECO:0000313" key="2">
    <source>
        <dbReference type="Proteomes" id="UP000770717"/>
    </source>
</evidence>
<organism evidence="1 2">
    <name type="scientific">Eleutherodactylus coqui</name>
    <name type="common">Puerto Rican coqui</name>
    <dbReference type="NCBI Taxonomy" id="57060"/>
    <lineage>
        <taxon>Eukaryota</taxon>
        <taxon>Metazoa</taxon>
        <taxon>Chordata</taxon>
        <taxon>Craniata</taxon>
        <taxon>Vertebrata</taxon>
        <taxon>Euteleostomi</taxon>
        <taxon>Amphibia</taxon>
        <taxon>Batrachia</taxon>
        <taxon>Anura</taxon>
        <taxon>Neobatrachia</taxon>
        <taxon>Hyloidea</taxon>
        <taxon>Eleutherodactylidae</taxon>
        <taxon>Eleutherodactylinae</taxon>
        <taxon>Eleutherodactylus</taxon>
        <taxon>Eleutherodactylus</taxon>
    </lineage>
</organism>
<reference evidence="1" key="1">
    <citation type="thesis" date="2020" institute="ProQuest LLC" country="789 East Eisenhower Parkway, Ann Arbor, MI, USA">
        <title>Comparative Genomics and Chromosome Evolution.</title>
        <authorList>
            <person name="Mudd A.B."/>
        </authorList>
    </citation>
    <scope>NUCLEOTIDE SEQUENCE</scope>
    <source>
        <strain evidence="1">HN-11 Male</strain>
        <tissue evidence="1">Kidney and liver</tissue>
    </source>
</reference>
<gene>
    <name evidence="1" type="ORF">GDO78_003370</name>
</gene>
<accession>A0A8J6ETV6</accession>
<sequence length="88" mass="11134">MYITLRYRSIHMYMHVYHPQVQPHTCITQFRTIFTYITHKYRYIYVYINPRYRSIYTCINTRYKYMLLAVHNPLRYICIHIPWVELHV</sequence>
<protein>
    <submittedName>
        <fullName evidence="1">Uncharacterized protein</fullName>
    </submittedName>
</protein>